<comment type="caution">
    <text evidence="2">The sequence shown here is derived from an EMBL/GenBank/DDBJ whole genome shotgun (WGS) entry which is preliminary data.</text>
</comment>
<feature type="compositionally biased region" description="Basic and acidic residues" evidence="1">
    <location>
        <begin position="24"/>
        <end position="34"/>
    </location>
</feature>
<organism evidence="2">
    <name type="scientific">Cladocopium goreaui</name>
    <dbReference type="NCBI Taxonomy" id="2562237"/>
    <lineage>
        <taxon>Eukaryota</taxon>
        <taxon>Sar</taxon>
        <taxon>Alveolata</taxon>
        <taxon>Dinophyceae</taxon>
        <taxon>Suessiales</taxon>
        <taxon>Symbiodiniaceae</taxon>
        <taxon>Cladocopium</taxon>
    </lineage>
</organism>
<evidence type="ECO:0000313" key="2">
    <source>
        <dbReference type="EMBL" id="CAI3993291.1"/>
    </source>
</evidence>
<feature type="region of interest" description="Disordered" evidence="1">
    <location>
        <begin position="24"/>
        <end position="103"/>
    </location>
</feature>
<protein>
    <submittedName>
        <fullName evidence="2">Uncharacterized protein</fullName>
    </submittedName>
</protein>
<gene>
    <name evidence="2" type="ORF">C1SCF055_LOCUS20056</name>
</gene>
<dbReference type="EMBL" id="CAMXCT030001813">
    <property type="protein sequence ID" value="CAL4780603.1"/>
    <property type="molecule type" value="Genomic_DNA"/>
</dbReference>
<evidence type="ECO:0000256" key="1">
    <source>
        <dbReference type="SAM" id="MobiDB-lite"/>
    </source>
</evidence>
<dbReference type="EMBL" id="CAMXCT020001813">
    <property type="protein sequence ID" value="CAL1146666.1"/>
    <property type="molecule type" value="Genomic_DNA"/>
</dbReference>
<feature type="compositionally biased region" description="Polar residues" evidence="1">
    <location>
        <begin position="67"/>
        <end position="86"/>
    </location>
</feature>
<feature type="compositionally biased region" description="Low complexity" evidence="1">
    <location>
        <begin position="89"/>
        <end position="102"/>
    </location>
</feature>
<sequence>MGFKVKAEEKKIQAKDIVAIMAETRSEARPRGLPDETQSENLLDLDLDEDELRMAGTPPSWEPLESQGGSQSDAVGSQSVQVSTGWPTGVGTRGTSRSSSDGVLRDSRLQSLLEADMAMRSLDPHLHLYQDLMEGFQADEMDKGNVRGSNKVGEIVKMMSDEEVDHVSHYRDKINVVDCNEMAIKEVMYVEPIKEVRFT</sequence>
<dbReference type="EMBL" id="CAMXCT010001813">
    <property type="protein sequence ID" value="CAI3993291.1"/>
    <property type="molecule type" value="Genomic_DNA"/>
</dbReference>
<dbReference type="Proteomes" id="UP001152797">
    <property type="component" value="Unassembled WGS sequence"/>
</dbReference>
<dbReference type="AlphaFoldDB" id="A0A9P1FYY1"/>
<reference evidence="3" key="2">
    <citation type="submission" date="2024-04" db="EMBL/GenBank/DDBJ databases">
        <authorList>
            <person name="Chen Y."/>
            <person name="Shah S."/>
            <person name="Dougan E. K."/>
            <person name="Thang M."/>
            <person name="Chan C."/>
        </authorList>
    </citation>
    <scope>NUCLEOTIDE SEQUENCE [LARGE SCALE GENOMIC DNA]</scope>
</reference>
<evidence type="ECO:0000313" key="3">
    <source>
        <dbReference type="EMBL" id="CAL1146666.1"/>
    </source>
</evidence>
<name>A0A9P1FYY1_9DINO</name>
<accession>A0A9P1FYY1</accession>
<evidence type="ECO:0000313" key="4">
    <source>
        <dbReference type="Proteomes" id="UP001152797"/>
    </source>
</evidence>
<reference evidence="2" key="1">
    <citation type="submission" date="2022-10" db="EMBL/GenBank/DDBJ databases">
        <authorList>
            <person name="Chen Y."/>
            <person name="Dougan E. K."/>
            <person name="Chan C."/>
            <person name="Rhodes N."/>
            <person name="Thang M."/>
        </authorList>
    </citation>
    <scope>NUCLEOTIDE SEQUENCE</scope>
</reference>
<proteinExistence type="predicted"/>
<keyword evidence="4" id="KW-1185">Reference proteome</keyword>